<dbReference type="GO" id="GO:0051536">
    <property type="term" value="F:iron-sulfur cluster binding"/>
    <property type="evidence" value="ECO:0007669"/>
    <property type="project" value="UniProtKB-KW"/>
</dbReference>
<feature type="non-terminal residue" evidence="4">
    <location>
        <position position="204"/>
    </location>
</feature>
<name>X1TF76_9ZZZZ</name>
<evidence type="ECO:0000256" key="3">
    <source>
        <dbReference type="ARBA" id="ARBA00023014"/>
    </source>
</evidence>
<comment type="caution">
    <text evidence="4">The sequence shown here is derived from an EMBL/GenBank/DDBJ whole genome shotgun (WGS) entry which is preliminary data.</text>
</comment>
<dbReference type="Gene3D" id="3.40.30.10">
    <property type="entry name" value="Glutaredoxin"/>
    <property type="match status" value="1"/>
</dbReference>
<evidence type="ECO:0000256" key="1">
    <source>
        <dbReference type="ARBA" id="ARBA00022723"/>
    </source>
</evidence>
<dbReference type="Pfam" id="PF01257">
    <property type="entry name" value="2Fe-2S_thioredx"/>
    <property type="match status" value="1"/>
</dbReference>
<proteinExistence type="predicted"/>
<reference evidence="4" key="1">
    <citation type="journal article" date="2014" name="Front. Microbiol.">
        <title>High frequency of phylogenetically diverse reductive dehalogenase-homologous genes in deep subseafloor sedimentary metagenomes.</title>
        <authorList>
            <person name="Kawai M."/>
            <person name="Futagami T."/>
            <person name="Toyoda A."/>
            <person name="Takaki Y."/>
            <person name="Nishi S."/>
            <person name="Hori S."/>
            <person name="Arai W."/>
            <person name="Tsubouchi T."/>
            <person name="Morono Y."/>
            <person name="Uchiyama I."/>
            <person name="Ito T."/>
            <person name="Fujiyama A."/>
            <person name="Inagaki F."/>
            <person name="Takami H."/>
        </authorList>
    </citation>
    <scope>NUCLEOTIDE SEQUENCE</scope>
    <source>
        <strain evidence="4">Expedition CK06-06</strain>
    </source>
</reference>
<accession>X1TF76</accession>
<sequence>MPREKIRSLQDFEHLQQQLLSDRRDHKARVLICMTGCRALGSKDVASKFKKSLQNLSLQDEVAVVETGCIGMCARAPVVMIEPYEYFYGGVTPGDVDEIISTTIEKGKPIERLAVVQNGQAAACIKDIDFYKKQKRLVLENCGRIDPRKIEDAIERGAYLEAVKVVTNKKPQQVIDEVTKSGLRGRGGAGFPAGVKWNFCRKSP</sequence>
<dbReference type="PANTHER" id="PTHR43578:SF3">
    <property type="entry name" value="NADH-QUINONE OXIDOREDUCTASE SUBUNIT F"/>
    <property type="match status" value="1"/>
</dbReference>
<dbReference type="Gene3D" id="6.10.250.1450">
    <property type="match status" value="1"/>
</dbReference>
<dbReference type="GO" id="GO:0046872">
    <property type="term" value="F:metal ion binding"/>
    <property type="evidence" value="ECO:0007669"/>
    <property type="project" value="UniProtKB-KW"/>
</dbReference>
<dbReference type="AlphaFoldDB" id="X1TF76"/>
<keyword evidence="1" id="KW-0479">Metal-binding</keyword>
<protein>
    <recommendedName>
        <fullName evidence="5">NADH-ubiquinone oxidoreductase 51kDa subunit FMN-binding domain-containing protein</fullName>
    </recommendedName>
</protein>
<evidence type="ECO:0000256" key="2">
    <source>
        <dbReference type="ARBA" id="ARBA00023004"/>
    </source>
</evidence>
<evidence type="ECO:0008006" key="5">
    <source>
        <dbReference type="Google" id="ProtNLM"/>
    </source>
</evidence>
<gene>
    <name evidence="4" type="ORF">S12H4_46567</name>
</gene>
<dbReference type="PANTHER" id="PTHR43578">
    <property type="entry name" value="NADH-QUINONE OXIDOREDUCTASE SUBUNIT F"/>
    <property type="match status" value="1"/>
</dbReference>
<dbReference type="CDD" id="cd02980">
    <property type="entry name" value="TRX_Fd_family"/>
    <property type="match status" value="1"/>
</dbReference>
<keyword evidence="2" id="KW-0408">Iron</keyword>
<keyword evidence="3" id="KW-0411">Iron-sulfur</keyword>
<dbReference type="EMBL" id="BARW01028906">
    <property type="protein sequence ID" value="GAJ03934.1"/>
    <property type="molecule type" value="Genomic_DNA"/>
</dbReference>
<dbReference type="InterPro" id="IPR036249">
    <property type="entry name" value="Thioredoxin-like_sf"/>
</dbReference>
<evidence type="ECO:0000313" key="4">
    <source>
        <dbReference type="EMBL" id="GAJ03934.1"/>
    </source>
</evidence>
<organism evidence="4">
    <name type="scientific">marine sediment metagenome</name>
    <dbReference type="NCBI Taxonomy" id="412755"/>
    <lineage>
        <taxon>unclassified sequences</taxon>
        <taxon>metagenomes</taxon>
        <taxon>ecological metagenomes</taxon>
    </lineage>
</organism>
<dbReference type="InterPro" id="IPR037225">
    <property type="entry name" value="Nuo51_FMN-bd_sf"/>
</dbReference>
<dbReference type="SUPFAM" id="SSF142019">
    <property type="entry name" value="Nqo1 FMN-binding domain-like"/>
    <property type="match status" value="1"/>
</dbReference>
<dbReference type="SUPFAM" id="SSF52833">
    <property type="entry name" value="Thioredoxin-like"/>
    <property type="match status" value="1"/>
</dbReference>